<dbReference type="Proteomes" id="UP000185557">
    <property type="component" value="Unassembled WGS sequence"/>
</dbReference>
<dbReference type="RefSeq" id="WP_073608409.1">
    <property type="nucleotide sequence ID" value="NZ_MRCG01000006.1"/>
</dbReference>
<reference evidence="3 4" key="1">
    <citation type="submission" date="2016-11" db="EMBL/GenBank/DDBJ databases">
        <title>Draft Genome Sequences of Nine Cyanobacterial Strains from Diverse Habitats.</title>
        <authorList>
            <person name="Zhu T."/>
            <person name="Hou S."/>
            <person name="Lu X."/>
            <person name="Hess W.R."/>
        </authorList>
    </citation>
    <scope>NUCLEOTIDE SEQUENCE [LARGE SCALE GENOMIC DNA]</scope>
    <source>
        <strain evidence="3 4">NIES-30</strain>
    </source>
</reference>
<feature type="chain" id="PRO_5012007435" description="DUF4168 domain-containing protein" evidence="2">
    <location>
        <begin position="25"/>
        <end position="225"/>
    </location>
</feature>
<dbReference type="OrthoDB" id="514474at2"/>
<keyword evidence="4" id="KW-1185">Reference proteome</keyword>
<gene>
    <name evidence="3" type="ORF">NIES30_10755</name>
</gene>
<evidence type="ECO:0000313" key="4">
    <source>
        <dbReference type="Proteomes" id="UP000185557"/>
    </source>
</evidence>
<keyword evidence="2" id="KW-0732">Signal</keyword>
<feature type="compositionally biased region" description="Polar residues" evidence="1">
    <location>
        <begin position="66"/>
        <end position="79"/>
    </location>
</feature>
<feature type="compositionally biased region" description="Polar residues" evidence="1">
    <location>
        <begin position="106"/>
        <end position="132"/>
    </location>
</feature>
<feature type="signal peptide" evidence="2">
    <location>
        <begin position="1"/>
        <end position="24"/>
    </location>
</feature>
<name>A0A1U7J6D3_9CYAN</name>
<comment type="caution">
    <text evidence="3">The sequence shown here is derived from an EMBL/GenBank/DDBJ whole genome shotgun (WGS) entry which is preliminary data.</text>
</comment>
<evidence type="ECO:0000256" key="2">
    <source>
        <dbReference type="SAM" id="SignalP"/>
    </source>
</evidence>
<evidence type="ECO:0000256" key="1">
    <source>
        <dbReference type="SAM" id="MobiDB-lite"/>
    </source>
</evidence>
<feature type="region of interest" description="Disordered" evidence="1">
    <location>
        <begin position="29"/>
        <end position="144"/>
    </location>
</feature>
<dbReference type="EMBL" id="MRCG01000006">
    <property type="protein sequence ID" value="OKH48482.1"/>
    <property type="molecule type" value="Genomic_DNA"/>
</dbReference>
<dbReference type="AlphaFoldDB" id="A0A1U7J6D3"/>
<sequence>MKRLSLGTISALFLAGAVAPAAFADTHGTLQSQTPSQNQTPGQMQTPNQAPERVPGQNPEAYPNETPGNQAPRSGQMQTPGMDRTPGQAPNQAPARVPGQNPEAYPNQTPGNQVPRQAPSSGQMRTPGQSAAPSAELNSMGMGANLSSDTVSPFQLAYMAVRGELDEGSDAGVSAYEARHGNAEGRSIVESAINQGYISSSLMDDQGYIDSVNQILRMQSETWRS</sequence>
<organism evidence="3 4">
    <name type="scientific">Phormidium tenue NIES-30</name>
    <dbReference type="NCBI Taxonomy" id="549789"/>
    <lineage>
        <taxon>Bacteria</taxon>
        <taxon>Bacillati</taxon>
        <taxon>Cyanobacteriota</taxon>
        <taxon>Cyanophyceae</taxon>
        <taxon>Oscillatoriophycideae</taxon>
        <taxon>Oscillatoriales</taxon>
        <taxon>Oscillatoriaceae</taxon>
        <taxon>Phormidium</taxon>
    </lineage>
</organism>
<feature type="compositionally biased region" description="Polar residues" evidence="1">
    <location>
        <begin position="29"/>
        <end position="49"/>
    </location>
</feature>
<proteinExistence type="predicted"/>
<evidence type="ECO:0008006" key="5">
    <source>
        <dbReference type="Google" id="ProtNLM"/>
    </source>
</evidence>
<protein>
    <recommendedName>
        <fullName evidence="5">DUF4168 domain-containing protein</fullName>
    </recommendedName>
</protein>
<evidence type="ECO:0000313" key="3">
    <source>
        <dbReference type="EMBL" id="OKH48482.1"/>
    </source>
</evidence>
<accession>A0A1U7J6D3</accession>